<evidence type="ECO:0000313" key="2">
    <source>
        <dbReference type="Proteomes" id="UP000001660"/>
    </source>
</evidence>
<reference evidence="1 2" key="1">
    <citation type="journal article" date="2010" name="Proc. Natl. Acad. Sci. U.S.A.">
        <title>A Nitrospira metagenome illuminates the physiology and evolution of globally important nitrite-oxidizing bacteria.</title>
        <authorList>
            <person name="Lucker S."/>
            <person name="Wagner M."/>
            <person name="Maixner F."/>
            <person name="Pelletier E."/>
            <person name="Koch H."/>
            <person name="Vacherie B."/>
            <person name="Rattei T."/>
            <person name="Sinninghe Damste J."/>
            <person name="Spieck E."/>
            <person name="Le Paslier D."/>
            <person name="Daims H."/>
        </authorList>
    </citation>
    <scope>NUCLEOTIDE SEQUENCE [LARGE SCALE GENOMIC DNA]</scope>
</reference>
<dbReference type="KEGG" id="nde:NIDE0177"/>
<organism evidence="1 2">
    <name type="scientific">Nitrospira defluvii</name>
    <dbReference type="NCBI Taxonomy" id="330214"/>
    <lineage>
        <taxon>Bacteria</taxon>
        <taxon>Pseudomonadati</taxon>
        <taxon>Nitrospirota</taxon>
        <taxon>Nitrospiria</taxon>
        <taxon>Nitrospirales</taxon>
        <taxon>Nitrospiraceae</taxon>
        <taxon>Nitrospira</taxon>
    </lineage>
</organism>
<dbReference type="EMBL" id="FP929003">
    <property type="protein sequence ID" value="CBK39961.1"/>
    <property type="molecule type" value="Genomic_DNA"/>
</dbReference>
<gene>
    <name evidence="1" type="ORF">NIDE0177</name>
</gene>
<accession>D8P9Q2</accession>
<proteinExistence type="predicted"/>
<evidence type="ECO:0000313" key="1">
    <source>
        <dbReference type="EMBL" id="CBK39961.1"/>
    </source>
</evidence>
<protein>
    <submittedName>
        <fullName evidence="1">Uncharacterized protein</fullName>
    </submittedName>
</protein>
<sequence length="110" mass="12397">MAVSTPVDNYTKAVSAYITKTNRIEPWPLIPEGTRRRVYAEIDEATGYQLSVWEAWAKVVESVAGTYPWWFGGTKKADNQAASCRRKFNARVFGGNSIEATEDIEITEDF</sequence>
<dbReference type="AlphaFoldDB" id="D8P9Q2"/>
<dbReference type="HOGENOM" id="CLU_2166400_0_0_0"/>
<dbReference type="Proteomes" id="UP000001660">
    <property type="component" value="Chromosome"/>
</dbReference>
<name>D8P9Q2_9BACT</name>
<keyword evidence="2" id="KW-1185">Reference proteome</keyword>